<dbReference type="InterPro" id="IPR004090">
    <property type="entry name" value="Chemotax_Me-accpt_rcpt"/>
</dbReference>
<dbReference type="CDD" id="cd19411">
    <property type="entry name" value="MCP2201-like_sensor"/>
    <property type="match status" value="1"/>
</dbReference>
<keyword evidence="2" id="KW-1003">Cell membrane</keyword>
<evidence type="ECO:0000259" key="7">
    <source>
        <dbReference type="PROSITE" id="PS50111"/>
    </source>
</evidence>
<evidence type="ECO:0000259" key="8">
    <source>
        <dbReference type="PROSITE" id="PS50192"/>
    </source>
</evidence>
<dbReference type="InterPro" id="IPR024478">
    <property type="entry name" value="HlyB_4HB_MCP"/>
</dbReference>
<dbReference type="CDD" id="cd06225">
    <property type="entry name" value="HAMP"/>
    <property type="match status" value="1"/>
</dbReference>
<evidence type="ECO:0000256" key="4">
    <source>
        <dbReference type="ARBA" id="ARBA00029447"/>
    </source>
</evidence>
<comment type="caution">
    <text evidence="10">The sequence shown here is derived from an EMBL/GenBank/DDBJ whole genome shotgun (WGS) entry which is preliminary data.</text>
</comment>
<dbReference type="PANTHER" id="PTHR32089">
    <property type="entry name" value="METHYL-ACCEPTING CHEMOTAXIS PROTEIN MCPB"/>
    <property type="match status" value="1"/>
</dbReference>
<dbReference type="Gene3D" id="6.10.340.10">
    <property type="match status" value="1"/>
</dbReference>
<feature type="domain" description="Methyl-accepting transducer" evidence="7">
    <location>
        <begin position="311"/>
        <end position="533"/>
    </location>
</feature>
<evidence type="ECO:0000259" key="9">
    <source>
        <dbReference type="PROSITE" id="PS50885"/>
    </source>
</evidence>
<feature type="domain" description="T-SNARE coiled-coil homology" evidence="8">
    <location>
        <begin position="463"/>
        <end position="525"/>
    </location>
</feature>
<sequence>MPFIRNLTISARLFLGFGVVLVLMIALAGISIGKVRAISADLAVINDINSVKQRYAINFRGSVHDRAISLRDVILVSSPDELRTVLADIERLTNNYAASAERLDAMFAAGSGITPDERHILSSIKDVERRTLPLLREVVRLRQAGDVVQAQALLMESARPAFVEWLAQINRFIDLQEQKNGSVAASARSNAEGFQSFTVVLCAAALALITAIAWWCIASIRPLRRLTLSMRALAAGDLGAQVPSTGRRDETGDIARAVEVLKANAVEKVRLDSQMADMAKRAALEKHATMEALAASFERTVGGIVGHLATEATRMEGTAQAMTASAGQARQQAEVVGVSAAEASGSVHTVAVAAEQLSASIHEISRQVAQSAQITGQAVSDAQRTDHTVRALAESASRIGKVVGLISNIAGQTNLLALNATIEAARAGDAGKGFAVVASEVKTLAAQTAKATEEISAQIIAIQETTNEAVEAIRGIVARVGEVGEIATTIAMAVKEQGSATTEIARSAQQTARASQDVTTTITTVGRTASETGTASKAVLEAAAGMTRQTRKLSTEVNEFMAVLRSS</sequence>
<keyword evidence="11" id="KW-1185">Reference proteome</keyword>
<keyword evidence="2" id="KW-0997">Cell inner membrane</keyword>
<dbReference type="GO" id="GO:0007165">
    <property type="term" value="P:signal transduction"/>
    <property type="evidence" value="ECO:0007669"/>
    <property type="project" value="UniProtKB-KW"/>
</dbReference>
<protein>
    <submittedName>
        <fullName evidence="10">Methyl-accepting chemotaxis protein</fullName>
    </submittedName>
</protein>
<evidence type="ECO:0000256" key="1">
    <source>
        <dbReference type="ARBA" id="ARBA00004429"/>
    </source>
</evidence>
<dbReference type="OrthoDB" id="7295762at2"/>
<evidence type="ECO:0000256" key="2">
    <source>
        <dbReference type="ARBA" id="ARBA00022519"/>
    </source>
</evidence>
<dbReference type="GO" id="GO:0006935">
    <property type="term" value="P:chemotaxis"/>
    <property type="evidence" value="ECO:0007669"/>
    <property type="project" value="InterPro"/>
</dbReference>
<gene>
    <name evidence="10" type="ORF">CR162_16850</name>
</gene>
<feature type="transmembrane region" description="Helical" evidence="6">
    <location>
        <begin position="197"/>
        <end position="220"/>
    </location>
</feature>
<dbReference type="Pfam" id="PF00672">
    <property type="entry name" value="HAMP"/>
    <property type="match status" value="1"/>
</dbReference>
<dbReference type="EMBL" id="PDNU01000036">
    <property type="protein sequence ID" value="PHK93785.1"/>
    <property type="molecule type" value="Genomic_DNA"/>
</dbReference>
<evidence type="ECO:0000256" key="5">
    <source>
        <dbReference type="PROSITE-ProRule" id="PRU00284"/>
    </source>
</evidence>
<dbReference type="PANTHER" id="PTHR32089:SF112">
    <property type="entry name" value="LYSOZYME-LIKE PROTEIN-RELATED"/>
    <property type="match status" value="1"/>
</dbReference>
<accession>A0A2C7A8V4</accession>
<dbReference type="Gene3D" id="1.10.287.950">
    <property type="entry name" value="Methyl-accepting chemotaxis protein"/>
    <property type="match status" value="1"/>
</dbReference>
<comment type="subcellular location">
    <subcellularLocation>
        <location evidence="1">Cell inner membrane</location>
        <topology evidence="1">Multi-pass membrane protein</topology>
    </subcellularLocation>
</comment>
<organism evidence="10 11">
    <name type="scientific">Teichococcus rhizosphaerae</name>
    <dbReference type="NCBI Taxonomy" id="1335062"/>
    <lineage>
        <taxon>Bacteria</taxon>
        <taxon>Pseudomonadati</taxon>
        <taxon>Pseudomonadota</taxon>
        <taxon>Alphaproteobacteria</taxon>
        <taxon>Acetobacterales</taxon>
        <taxon>Roseomonadaceae</taxon>
        <taxon>Roseomonas</taxon>
    </lineage>
</organism>
<dbReference type="AlphaFoldDB" id="A0A2C7A8V4"/>
<comment type="similarity">
    <text evidence="4">Belongs to the methyl-accepting chemotaxis (MCP) protein family.</text>
</comment>
<dbReference type="SUPFAM" id="SSF58104">
    <property type="entry name" value="Methyl-accepting chemotaxis protein (MCP) signaling domain"/>
    <property type="match status" value="1"/>
</dbReference>
<evidence type="ECO:0000256" key="6">
    <source>
        <dbReference type="SAM" id="Phobius"/>
    </source>
</evidence>
<dbReference type="InterPro" id="IPR003660">
    <property type="entry name" value="HAMP_dom"/>
</dbReference>
<dbReference type="SMART" id="SM00304">
    <property type="entry name" value="HAMP"/>
    <property type="match status" value="2"/>
</dbReference>
<dbReference type="PROSITE" id="PS50111">
    <property type="entry name" value="CHEMOTAXIS_TRANSDUC_2"/>
    <property type="match status" value="1"/>
</dbReference>
<dbReference type="InterPro" id="IPR004089">
    <property type="entry name" value="MCPsignal_dom"/>
</dbReference>
<name>A0A2C7A8V4_9PROT</name>
<feature type="domain" description="HAMP" evidence="9">
    <location>
        <begin position="217"/>
        <end position="270"/>
    </location>
</feature>
<evidence type="ECO:0000256" key="3">
    <source>
        <dbReference type="ARBA" id="ARBA00023224"/>
    </source>
</evidence>
<keyword evidence="6" id="KW-0472">Membrane</keyword>
<dbReference type="GO" id="GO:0004888">
    <property type="term" value="F:transmembrane signaling receptor activity"/>
    <property type="evidence" value="ECO:0007669"/>
    <property type="project" value="InterPro"/>
</dbReference>
<keyword evidence="6" id="KW-0812">Transmembrane</keyword>
<evidence type="ECO:0000313" key="10">
    <source>
        <dbReference type="EMBL" id="PHK93785.1"/>
    </source>
</evidence>
<dbReference type="InterPro" id="IPR000727">
    <property type="entry name" value="T_SNARE_dom"/>
</dbReference>
<keyword evidence="3 5" id="KW-0807">Transducer</keyword>
<keyword evidence="6" id="KW-1133">Transmembrane helix</keyword>
<dbReference type="InterPro" id="IPR047347">
    <property type="entry name" value="YvaQ-like_sensor"/>
</dbReference>
<dbReference type="PROSITE" id="PS50885">
    <property type="entry name" value="HAMP"/>
    <property type="match status" value="1"/>
</dbReference>
<dbReference type="GO" id="GO:0005886">
    <property type="term" value="C:plasma membrane"/>
    <property type="evidence" value="ECO:0007669"/>
    <property type="project" value="UniProtKB-SubCell"/>
</dbReference>
<reference evidence="10 11" key="1">
    <citation type="submission" date="2017-10" db="EMBL/GenBank/DDBJ databases">
        <authorList>
            <person name="Banno H."/>
            <person name="Chua N.-H."/>
        </authorList>
    </citation>
    <scope>NUCLEOTIDE SEQUENCE [LARGE SCALE GENOMIC DNA]</scope>
    <source>
        <strain evidence="10 11">YW11</strain>
    </source>
</reference>
<dbReference type="Proteomes" id="UP000223527">
    <property type="component" value="Unassembled WGS sequence"/>
</dbReference>
<dbReference type="Pfam" id="PF12729">
    <property type="entry name" value="4HB_MCP_1"/>
    <property type="match status" value="1"/>
</dbReference>
<proteinExistence type="inferred from homology"/>
<dbReference type="PROSITE" id="PS50192">
    <property type="entry name" value="T_SNARE"/>
    <property type="match status" value="1"/>
</dbReference>
<evidence type="ECO:0000313" key="11">
    <source>
        <dbReference type="Proteomes" id="UP000223527"/>
    </source>
</evidence>
<dbReference type="SMART" id="SM00283">
    <property type="entry name" value="MA"/>
    <property type="match status" value="1"/>
</dbReference>
<dbReference type="PRINTS" id="PR00260">
    <property type="entry name" value="CHEMTRNSDUCR"/>
</dbReference>
<dbReference type="Pfam" id="PF00015">
    <property type="entry name" value="MCPsignal"/>
    <property type="match status" value="1"/>
</dbReference>